<organism evidence="3 4">
    <name type="scientific">Paraphoma chrysanthemicola</name>
    <dbReference type="NCBI Taxonomy" id="798071"/>
    <lineage>
        <taxon>Eukaryota</taxon>
        <taxon>Fungi</taxon>
        <taxon>Dikarya</taxon>
        <taxon>Ascomycota</taxon>
        <taxon>Pezizomycotina</taxon>
        <taxon>Dothideomycetes</taxon>
        <taxon>Pleosporomycetidae</taxon>
        <taxon>Pleosporales</taxon>
        <taxon>Pleosporineae</taxon>
        <taxon>Phaeosphaeriaceae</taxon>
        <taxon>Paraphoma</taxon>
    </lineage>
</organism>
<keyword evidence="2" id="KW-0732">Signal</keyword>
<dbReference type="OrthoDB" id="4157427at2759"/>
<feature type="signal peptide" evidence="2">
    <location>
        <begin position="1"/>
        <end position="21"/>
    </location>
</feature>
<keyword evidence="4" id="KW-1185">Reference proteome</keyword>
<evidence type="ECO:0000313" key="4">
    <source>
        <dbReference type="Proteomes" id="UP000813461"/>
    </source>
</evidence>
<dbReference type="Gene3D" id="1.20.5.510">
    <property type="entry name" value="Single helix bin"/>
    <property type="match status" value="1"/>
</dbReference>
<keyword evidence="1" id="KW-1133">Transmembrane helix</keyword>
<comment type="caution">
    <text evidence="3">The sequence shown here is derived from an EMBL/GenBank/DDBJ whole genome shotgun (WGS) entry which is preliminary data.</text>
</comment>
<dbReference type="Proteomes" id="UP000813461">
    <property type="component" value="Unassembled WGS sequence"/>
</dbReference>
<feature type="transmembrane region" description="Helical" evidence="1">
    <location>
        <begin position="137"/>
        <end position="160"/>
    </location>
</feature>
<keyword evidence="1" id="KW-0472">Membrane</keyword>
<protein>
    <submittedName>
        <fullName evidence="3">Uncharacterized protein</fullName>
    </submittedName>
</protein>
<name>A0A8K0R4N4_9PLEO</name>
<dbReference type="AlphaFoldDB" id="A0A8K0R4N4"/>
<sequence>MLTRPLFSLFASLSLLQTALAVTQIALFSDSNCQNSLRGVEGPNGYPNGTCTDFRRTGSYGSFHVVGMDPGCTVTIYADDYSGDICSSTAPQLEINLVDCYNSSYIYYSIDWCNSPRSATPSPSSSTSSSAKVSTGAIVGGVVGGVVVLGILIGVGVYMWKRKIRNNDAPQEVGGTGIAELSYEPKPMEMDGASGMMAYKRNAEVQVQVQREPIEIGDGEVGREYGYQYEDGSGYGPGMGMEQEGLSGAYGTERNTRYYRR</sequence>
<feature type="chain" id="PRO_5035451807" evidence="2">
    <location>
        <begin position="22"/>
        <end position="261"/>
    </location>
</feature>
<evidence type="ECO:0000256" key="1">
    <source>
        <dbReference type="SAM" id="Phobius"/>
    </source>
</evidence>
<accession>A0A8K0R4N4</accession>
<reference evidence="3" key="1">
    <citation type="journal article" date="2021" name="Nat. Commun.">
        <title>Genetic determinants of endophytism in the Arabidopsis root mycobiome.</title>
        <authorList>
            <person name="Mesny F."/>
            <person name="Miyauchi S."/>
            <person name="Thiergart T."/>
            <person name="Pickel B."/>
            <person name="Atanasova L."/>
            <person name="Karlsson M."/>
            <person name="Huettel B."/>
            <person name="Barry K.W."/>
            <person name="Haridas S."/>
            <person name="Chen C."/>
            <person name="Bauer D."/>
            <person name="Andreopoulos W."/>
            <person name="Pangilinan J."/>
            <person name="LaButti K."/>
            <person name="Riley R."/>
            <person name="Lipzen A."/>
            <person name="Clum A."/>
            <person name="Drula E."/>
            <person name="Henrissat B."/>
            <person name="Kohler A."/>
            <person name="Grigoriev I.V."/>
            <person name="Martin F.M."/>
            <person name="Hacquard S."/>
        </authorList>
    </citation>
    <scope>NUCLEOTIDE SEQUENCE</scope>
    <source>
        <strain evidence="3">MPI-SDFR-AT-0120</strain>
    </source>
</reference>
<evidence type="ECO:0000256" key="2">
    <source>
        <dbReference type="SAM" id="SignalP"/>
    </source>
</evidence>
<evidence type="ECO:0000313" key="3">
    <source>
        <dbReference type="EMBL" id="KAH7086900.1"/>
    </source>
</evidence>
<gene>
    <name evidence="3" type="ORF">FB567DRAFT_54884</name>
</gene>
<proteinExistence type="predicted"/>
<keyword evidence="1" id="KW-0812">Transmembrane</keyword>
<dbReference type="EMBL" id="JAGMVJ010000010">
    <property type="protein sequence ID" value="KAH7086900.1"/>
    <property type="molecule type" value="Genomic_DNA"/>
</dbReference>